<evidence type="ECO:0000313" key="4">
    <source>
        <dbReference type="EMBL" id="CAD5316217.1"/>
    </source>
</evidence>
<accession>A0A7G2DZT7</accession>
<dbReference type="SUPFAM" id="SSF56574">
    <property type="entry name" value="Serpins"/>
    <property type="match status" value="2"/>
</dbReference>
<comment type="similarity">
    <text evidence="1 2">Belongs to the serpin family.</text>
</comment>
<dbReference type="SMART" id="SM00093">
    <property type="entry name" value="SERPIN"/>
    <property type="match status" value="2"/>
</dbReference>
<dbReference type="Gene3D" id="6.20.40.10">
    <property type="match status" value="1"/>
</dbReference>
<evidence type="ECO:0000259" key="3">
    <source>
        <dbReference type="SMART" id="SM00093"/>
    </source>
</evidence>
<dbReference type="InterPro" id="IPR023795">
    <property type="entry name" value="Serpin_CS"/>
</dbReference>
<dbReference type="Pfam" id="PF00079">
    <property type="entry name" value="Serpin"/>
    <property type="match status" value="3"/>
</dbReference>
<dbReference type="Gene3D" id="3.30.497.10">
    <property type="entry name" value="Antithrombin, subunit I, domain 2"/>
    <property type="match status" value="2"/>
</dbReference>
<dbReference type="GO" id="GO:0005615">
    <property type="term" value="C:extracellular space"/>
    <property type="evidence" value="ECO:0007669"/>
    <property type="project" value="InterPro"/>
</dbReference>
<proteinExistence type="inferred from homology"/>
<evidence type="ECO:0000313" key="5">
    <source>
        <dbReference type="Proteomes" id="UP000516314"/>
    </source>
</evidence>
<dbReference type="EMBL" id="LR881466">
    <property type="protein sequence ID" value="CAD5316217.1"/>
    <property type="molecule type" value="Genomic_DNA"/>
</dbReference>
<dbReference type="InterPro" id="IPR042185">
    <property type="entry name" value="Serpin_sf_2"/>
</dbReference>
<dbReference type="PANTHER" id="PTHR11461">
    <property type="entry name" value="SERINE PROTEASE INHIBITOR, SERPIN"/>
    <property type="match status" value="1"/>
</dbReference>
<dbReference type="PANTHER" id="PTHR11461:SF373">
    <property type="entry name" value="SERPIN DOMAIN-CONTAINING PROTEIN"/>
    <property type="match status" value="1"/>
</dbReference>
<dbReference type="Proteomes" id="UP000516314">
    <property type="component" value="Chromosome 1"/>
</dbReference>
<feature type="domain" description="Serpin" evidence="3">
    <location>
        <begin position="356"/>
        <end position="702"/>
    </location>
</feature>
<dbReference type="InterPro" id="IPR023796">
    <property type="entry name" value="Serpin_dom"/>
</dbReference>
<evidence type="ECO:0000256" key="1">
    <source>
        <dbReference type="ARBA" id="ARBA00009500"/>
    </source>
</evidence>
<dbReference type="AlphaFoldDB" id="A0A7G2DZT7"/>
<protein>
    <submittedName>
        <fullName evidence="4">(thale cress) hypothetical protein</fullName>
    </submittedName>
</protein>
<dbReference type="CDD" id="cd02043">
    <property type="entry name" value="serpinP_plants"/>
    <property type="match status" value="2"/>
</dbReference>
<dbReference type="PROSITE" id="PS00284">
    <property type="entry name" value="SERPIN"/>
    <property type="match status" value="2"/>
</dbReference>
<name>A0A7G2DZT7_ARATH</name>
<dbReference type="InterPro" id="IPR000215">
    <property type="entry name" value="Serpin_fam"/>
</dbReference>
<gene>
    <name evidence="4" type="ORF">AT9943_LOCUS4548</name>
</gene>
<evidence type="ECO:0000256" key="2">
    <source>
        <dbReference type="RuleBase" id="RU000411"/>
    </source>
</evidence>
<organism evidence="4 5">
    <name type="scientific">Arabidopsis thaliana</name>
    <name type="common">Mouse-ear cress</name>
    <dbReference type="NCBI Taxonomy" id="3702"/>
    <lineage>
        <taxon>Eukaryota</taxon>
        <taxon>Viridiplantae</taxon>
        <taxon>Streptophyta</taxon>
        <taxon>Embryophyta</taxon>
        <taxon>Tracheophyta</taxon>
        <taxon>Spermatophyta</taxon>
        <taxon>Magnoliopsida</taxon>
        <taxon>eudicotyledons</taxon>
        <taxon>Gunneridae</taxon>
        <taxon>Pentapetalae</taxon>
        <taxon>rosids</taxon>
        <taxon>malvids</taxon>
        <taxon>Brassicales</taxon>
        <taxon>Brassicaceae</taxon>
        <taxon>Camelineae</taxon>
        <taxon>Arabidopsis</taxon>
    </lineage>
</organism>
<sequence>MKNQTDVAMILSGHVLSSAPKDSNVIFSPASINSAITMHAAGPEGDLVSGQILSFLRSSSINELKTVFRELASVVYADRSATGGPKITAANGLWIDKSLPTDPKFKDLFENFFKAVYVPVDFRSEAEEVRKEVNSWVEHHTNNLIKDLLPDGSVTSLTNKIYANALYFKGAWKRPFENYENQYVRAYDGFKVLRLPYRRGSDDTNRKFSMYFYLPDKKDGLDDLLEKLASTPGFLDSHIPTYRDELEKFRIPKFKIEFGFSVTSVLDRLGLRSMSMYHKACVEIDEEGAEATAATADGDYGCSLELEEPPKKIDFVADHPFLFLIREEKTGTVLFVEMEDKGAMKKQNEVAMILSRHLFSTVAKHSNNVFSPASITAMFTMMASAPGSSLISDQILSFLRSSSIDELNSVFRVITTVFADGRNIGGPTIKVANGAWIDQSFSIDSSSKNLFENFFKAFLASVDFKSKAEEVRINVNSWASRHTNGLIKDLLPHGSVTSETIWIYGTALYFKGAWEEKFHKSMTKDRDFHLLNGTSVSMSFMSSYKDQYIEAYDGFKVLKLPFRQGDDTSRSFSMHFYLPDEKDGFDNLVEKMASSVGFLDSHIPSQKVKVGEFGIPKFKIEFGFSASRAFNRLGLDEMALYQKACVEIDEEGAEAIAATAVVGGFGCAFVKRIDFVADHPFLFMIREDKTGTVLFVGQIFDPSYSS</sequence>
<reference evidence="4 5" key="1">
    <citation type="submission" date="2020-09" db="EMBL/GenBank/DDBJ databases">
        <authorList>
            <person name="Ashkenazy H."/>
        </authorList>
    </citation>
    <scope>NUCLEOTIDE SEQUENCE [LARGE SCALE GENOMIC DNA]</scope>
    <source>
        <strain evidence="5">cv. Cdm-0</strain>
    </source>
</reference>
<dbReference type="InterPro" id="IPR042178">
    <property type="entry name" value="Serpin_sf_1"/>
</dbReference>
<dbReference type="Gene3D" id="2.30.39.10">
    <property type="entry name" value="Alpha-1-antitrypsin, domain 1"/>
    <property type="match status" value="3"/>
</dbReference>
<dbReference type="InterPro" id="IPR036186">
    <property type="entry name" value="Serpin_sf"/>
</dbReference>
<dbReference type="GO" id="GO:0004867">
    <property type="term" value="F:serine-type endopeptidase inhibitor activity"/>
    <property type="evidence" value="ECO:0007669"/>
    <property type="project" value="InterPro"/>
</dbReference>
<feature type="domain" description="Serpin" evidence="3">
    <location>
        <begin position="9"/>
        <end position="336"/>
    </location>
</feature>